<evidence type="ECO:0000313" key="2">
    <source>
        <dbReference type="EMBL" id="KAJ2757006.1"/>
    </source>
</evidence>
<dbReference type="AlphaFoldDB" id="A0A9W8GZH4"/>
<evidence type="ECO:0000256" key="1">
    <source>
        <dbReference type="SAM" id="MobiDB-lite"/>
    </source>
</evidence>
<feature type="region of interest" description="Disordered" evidence="1">
    <location>
        <begin position="129"/>
        <end position="153"/>
    </location>
</feature>
<proteinExistence type="predicted"/>
<dbReference type="EMBL" id="JANBUH010000009">
    <property type="protein sequence ID" value="KAJ2757006.1"/>
    <property type="molecule type" value="Genomic_DNA"/>
</dbReference>
<name>A0A9W8GZH4_9FUNG</name>
<protein>
    <submittedName>
        <fullName evidence="2">Uncharacterized protein</fullName>
    </submittedName>
</protein>
<evidence type="ECO:0000313" key="3">
    <source>
        <dbReference type="Proteomes" id="UP001140011"/>
    </source>
</evidence>
<accession>A0A9W8GZH4</accession>
<sequence>MASTNAIIDWATEYYCSVDDHEMVQELLRLQECHARDRDVGTESAITTSSDNSDNALPLHVIFHKLRRAIEELGPSYLGLDEEDGLLEEHQPWKSPLNLQRMADPTAAMSVDGSDDSPLSRTGRSLESFLLPANDSSSPAPPLRKRKRKAEMDTEPMDLPAVIHMLITVEQARRNYVAELTSRKHARGSVGEQSERWLHHHAKRSTAAEIKFENVLVALKELVILRTIIDPGMTQLSELNYCLSRTGSKRGKTSSAMSLDVSPVLDYDATQCLAILNLMFPLESLNAGSSNSARPSKWGRRYAFPLQHVPNPRAQLHQLLCEVEVWISTEGCAMSSGASLAGQSANNGEHTPNNCPGWLLSARGFVWGQLKQSCLTYLRDTQHKIATQHQLMNPWAPVAPNAGSPHEDDMMSQSMEDLEAAECISLSNDSGVADQGVAGPAATLENDIIMSAVSAQCSPDATTLERIVRHSRLVGSRFSQKSFYLGLL</sequence>
<gene>
    <name evidence="2" type="ORF">GGI19_000359</name>
</gene>
<comment type="caution">
    <text evidence="2">The sequence shown here is derived from an EMBL/GenBank/DDBJ whole genome shotgun (WGS) entry which is preliminary data.</text>
</comment>
<keyword evidence="3" id="KW-1185">Reference proteome</keyword>
<dbReference type="Proteomes" id="UP001140011">
    <property type="component" value="Unassembled WGS sequence"/>
</dbReference>
<reference evidence="2" key="1">
    <citation type="submission" date="2022-07" db="EMBL/GenBank/DDBJ databases">
        <title>Phylogenomic reconstructions and comparative analyses of Kickxellomycotina fungi.</title>
        <authorList>
            <person name="Reynolds N.K."/>
            <person name="Stajich J.E."/>
            <person name="Barry K."/>
            <person name="Grigoriev I.V."/>
            <person name="Crous P."/>
            <person name="Smith M.E."/>
        </authorList>
    </citation>
    <scope>NUCLEOTIDE SEQUENCE</scope>
    <source>
        <strain evidence="2">BCRC 34297</strain>
    </source>
</reference>
<dbReference type="OrthoDB" id="5591029at2759"/>
<organism evidence="2 3">
    <name type="scientific">Coemansia pectinata</name>
    <dbReference type="NCBI Taxonomy" id="1052879"/>
    <lineage>
        <taxon>Eukaryota</taxon>
        <taxon>Fungi</taxon>
        <taxon>Fungi incertae sedis</taxon>
        <taxon>Zoopagomycota</taxon>
        <taxon>Kickxellomycotina</taxon>
        <taxon>Kickxellomycetes</taxon>
        <taxon>Kickxellales</taxon>
        <taxon>Kickxellaceae</taxon>
        <taxon>Coemansia</taxon>
    </lineage>
</organism>